<feature type="compositionally biased region" description="Polar residues" evidence="1">
    <location>
        <begin position="618"/>
        <end position="631"/>
    </location>
</feature>
<feature type="region of interest" description="Disordered" evidence="1">
    <location>
        <begin position="1090"/>
        <end position="1119"/>
    </location>
</feature>
<reference evidence="3 4" key="1">
    <citation type="journal article" date="2010" name="Plant Cell">
        <title>The Chlorella variabilis NC64A genome reveals adaptation to photosymbiosis, coevolution with viruses, and cryptic sex.</title>
        <authorList>
            <person name="Blanc G."/>
            <person name="Duncan G."/>
            <person name="Agarkova I."/>
            <person name="Borodovsky M."/>
            <person name="Gurnon J."/>
            <person name="Kuo A."/>
            <person name="Lindquist E."/>
            <person name="Lucas S."/>
            <person name="Pangilinan J."/>
            <person name="Polle J."/>
            <person name="Salamov A."/>
            <person name="Terry A."/>
            <person name="Yamada T."/>
            <person name="Dunigan D.D."/>
            <person name="Grigoriev I.V."/>
            <person name="Claverie J.M."/>
            <person name="Van Etten J.L."/>
        </authorList>
    </citation>
    <scope>NUCLEOTIDE SEQUENCE [LARGE SCALE GENOMIC DNA]</scope>
    <source>
        <strain evidence="3 4">NC64A</strain>
    </source>
</reference>
<dbReference type="eggNOG" id="KOG2277">
    <property type="taxonomic scope" value="Eukaryota"/>
</dbReference>
<sequence>MSHGGYYQPPMSSVEVYRASPVLGGGGGGGGRQGRANAGDWRGGQAQHGPELYGFLYAEGLPAFEGTVAAATAAGAATEQGGAAAAAAALYLAHLCRESLAAFQQQHSWRQEVLPSVETGSFVSGLYTPQGDLDLSIEGDASWEDASGRLQQVTVDGMEREMKVRFLRALASRIQAKRLSLGQVDRILHARVPILKFRDISGLDFDVGIGGSHALFKSTVMGLLAQYDWRFGALVRLLKLWARQHDVNDSTNGTLNSFALTLLLVFHLQTRRPAVLPPLCQLFGMAPDEPRPMQEQRFPDWRLLQTVRNNEASKRRRWEQRKETAQEEPSPPAAAAAAAAAPAGSAAAAAAAAAGSTAAAAAPGTGPPPPQAAEPAEGQPLAGAGAGGHADDCGALAEEDGGAAAGAECHTPVTARMLPGPGQAGRQHAGGSGGGASAAGTGQRSASATGGSSGGIPTAPSSSRPGSDAGTAGTAGTAVARRRRLQGTAGAEPAVGSGRLPLSAGGLLSGLRAPVVGQAGRAAAAPTSFSRPQLPQPASAAAERPAAQPRGRRWKPHSNPLTRLLQHNAPPPQQQQPPPPQQQQQEEDDGGRAAFQPNRPTRFAAYPSPAAVPPSFCAPSSLTTQLGSLQQPRDWGPIRGTQEHAEWQAEQAAAAQRAEQAARQRGSSRAGPPVELASLLMMGCPPAAQPLEERAAEQQQQQQQQQQPPPPQPQPQPPQPPPPPQQQQPPQPPLQLGQHGQLGQQAPGSVARSVRRASGTAATGTGGLLGTGWSLPPTPNCLYNLSPDPSLHQPAAAAAAAAAAAGSGGRRREPWSFGVAAAATAATPCSSAAAGRPRSSAGRPLGSAAPGAVPRRLPEFSCVAETPLLFGSPGSRPQQGERHAGSAEDARQLFVAETPSDPAAEMDLPADGPAPAQPQQTGCGPAAAPAQQQQPASVRAEAATPAGTAASAGLQLLLPQPVLQAVPCADGRHLALLLGSFAPVGEPTDVLVLRLPAGPRSAAAADASSAAAQAGTSAAFSGVQVVASVAVQRSRWAEGLELTPNCLQLASTDRAGLLLILSAALEPADQSPPSQPSILVLPLPAAASRAAGPGMPGPRQVAAAAPAQGAPVTGRRPLPPLAVESAHPLTCVLLAGGRSLLASGDGGGEVRRLDFDPLWRSYTWACRFPPAAYRAVQFEDVLQLQLYRCREQGRQLLLGLSSGGSVALWDVASCELLVARASGTYRLRSLHPISMQQAGLATPLKQRVERGGAAPAPAAAAGPSTSTSTQLFVGMMQHRQSGEEQVGAVMLSRSGLSVSACRLEAQPPPQAGGRPQQRQRPERRPAATGVALAGGRCWVGTSGGDLLAWDAHSGAVQGCCRCGSGPVASLCAVPAPDGGSEEAGAGGWQLASATAGGACTVLARC</sequence>
<dbReference type="KEGG" id="cvr:CHLNCDRAFT_135962"/>
<dbReference type="GeneID" id="17353426"/>
<evidence type="ECO:0000313" key="3">
    <source>
        <dbReference type="EMBL" id="EFN53989.1"/>
    </source>
</evidence>
<organism evidence="4">
    <name type="scientific">Chlorella variabilis</name>
    <name type="common">Green alga</name>
    <dbReference type="NCBI Taxonomy" id="554065"/>
    <lineage>
        <taxon>Eukaryota</taxon>
        <taxon>Viridiplantae</taxon>
        <taxon>Chlorophyta</taxon>
        <taxon>core chlorophytes</taxon>
        <taxon>Trebouxiophyceae</taxon>
        <taxon>Chlorellales</taxon>
        <taxon>Chlorellaceae</taxon>
        <taxon>Chlorella clade</taxon>
        <taxon>Chlorella</taxon>
    </lineage>
</organism>
<evidence type="ECO:0000313" key="4">
    <source>
        <dbReference type="Proteomes" id="UP000008141"/>
    </source>
</evidence>
<feature type="region of interest" description="Disordered" evidence="1">
    <location>
        <begin position="868"/>
        <end position="888"/>
    </location>
</feature>
<dbReference type="STRING" id="554065.E1ZJG4"/>
<name>E1ZJG4_CHLVA</name>
<dbReference type="Proteomes" id="UP000008141">
    <property type="component" value="Unassembled WGS sequence"/>
</dbReference>
<feature type="compositionally biased region" description="Low complexity" evidence="1">
    <location>
        <begin position="536"/>
        <end position="549"/>
    </location>
</feature>
<protein>
    <recommendedName>
        <fullName evidence="2">Poly(A) RNA polymerase mitochondrial-like central palm domain-containing protein</fullName>
    </recommendedName>
</protein>
<dbReference type="SUPFAM" id="SSF81301">
    <property type="entry name" value="Nucleotidyltransferase"/>
    <property type="match status" value="1"/>
</dbReference>
<feature type="domain" description="Poly(A) RNA polymerase mitochondrial-like central palm" evidence="2">
    <location>
        <begin position="119"/>
        <end position="220"/>
    </location>
</feature>
<dbReference type="OrthoDB" id="515052at2759"/>
<accession>E1ZJG4</accession>
<feature type="compositionally biased region" description="Low complexity" evidence="1">
    <location>
        <begin position="604"/>
        <end position="615"/>
    </location>
</feature>
<feature type="compositionally biased region" description="Pro residues" evidence="1">
    <location>
        <begin position="569"/>
        <end position="581"/>
    </location>
</feature>
<feature type="compositionally biased region" description="Low complexity" evidence="1">
    <location>
        <begin position="438"/>
        <end position="479"/>
    </location>
</feature>
<feature type="region of interest" description="Disordered" evidence="1">
    <location>
        <begin position="311"/>
        <end position="339"/>
    </location>
</feature>
<feature type="region of interest" description="Disordered" evidence="1">
    <location>
        <begin position="359"/>
        <end position="773"/>
    </location>
</feature>
<feature type="compositionally biased region" description="Low complexity" evidence="1">
    <location>
        <begin position="1251"/>
        <end position="1267"/>
    </location>
</feature>
<dbReference type="Gene3D" id="1.10.1410.10">
    <property type="match status" value="1"/>
</dbReference>
<feature type="compositionally biased region" description="Basic and acidic residues" evidence="1">
    <location>
        <begin position="879"/>
        <end position="888"/>
    </location>
</feature>
<evidence type="ECO:0000256" key="1">
    <source>
        <dbReference type="SAM" id="MobiDB-lite"/>
    </source>
</evidence>
<evidence type="ECO:0000259" key="2">
    <source>
        <dbReference type="Pfam" id="PF22600"/>
    </source>
</evidence>
<dbReference type="GO" id="GO:0031123">
    <property type="term" value="P:RNA 3'-end processing"/>
    <property type="evidence" value="ECO:0007669"/>
    <property type="project" value="TreeGrafter"/>
</dbReference>
<feature type="region of interest" description="Disordered" evidence="1">
    <location>
        <begin position="902"/>
        <end position="944"/>
    </location>
</feature>
<feature type="compositionally biased region" description="Low complexity" evidence="1">
    <location>
        <begin position="909"/>
        <end position="944"/>
    </location>
</feature>
<feature type="compositionally biased region" description="Low complexity" evidence="1">
    <location>
        <begin position="1097"/>
        <end position="1112"/>
    </location>
</feature>
<dbReference type="InterPro" id="IPR011047">
    <property type="entry name" value="Quinoprotein_ADH-like_sf"/>
</dbReference>
<proteinExistence type="predicted"/>
<gene>
    <name evidence="3" type="ORF">CHLNCDRAFT_135962</name>
</gene>
<feature type="compositionally biased region" description="Low complexity" evidence="1">
    <location>
        <begin position="496"/>
        <end position="514"/>
    </location>
</feature>
<dbReference type="PANTHER" id="PTHR12271:SF123">
    <property type="entry name" value="PROTEIN HESO1"/>
    <property type="match status" value="1"/>
</dbReference>
<dbReference type="InterPro" id="IPR043519">
    <property type="entry name" value="NT_sf"/>
</dbReference>
<dbReference type="InterPro" id="IPR054708">
    <property type="entry name" value="MTPAP-like_central"/>
</dbReference>
<feature type="region of interest" description="Disordered" evidence="1">
    <location>
        <begin position="1248"/>
        <end position="1267"/>
    </location>
</feature>
<dbReference type="Pfam" id="PF22600">
    <property type="entry name" value="MTPAP-like_central"/>
    <property type="match status" value="1"/>
</dbReference>
<dbReference type="PANTHER" id="PTHR12271">
    <property type="entry name" value="POLY A POLYMERASE CID PAP -RELATED"/>
    <property type="match status" value="1"/>
</dbReference>
<dbReference type="InParanoid" id="E1ZJG4"/>
<feature type="region of interest" description="Disordered" evidence="1">
    <location>
        <begin position="1304"/>
        <end position="1327"/>
    </location>
</feature>
<dbReference type="CDD" id="cd05402">
    <property type="entry name" value="NT_PAP_TUTase"/>
    <property type="match status" value="1"/>
</dbReference>
<feature type="compositionally biased region" description="Gly residues" evidence="1">
    <location>
        <begin position="428"/>
        <end position="437"/>
    </location>
</feature>
<keyword evidence="4" id="KW-1185">Reference proteome</keyword>
<feature type="compositionally biased region" description="Low complexity" evidence="1">
    <location>
        <begin position="697"/>
        <end position="706"/>
    </location>
</feature>
<feature type="compositionally biased region" description="Low complexity" evidence="1">
    <location>
        <begin position="734"/>
        <end position="748"/>
    </location>
</feature>
<feature type="region of interest" description="Disordered" evidence="1">
    <location>
        <begin position="826"/>
        <end position="853"/>
    </location>
</feature>
<feature type="compositionally biased region" description="Low complexity" evidence="1">
    <location>
        <begin position="648"/>
        <end position="665"/>
    </location>
</feature>
<dbReference type="GO" id="GO:0016779">
    <property type="term" value="F:nucleotidyltransferase activity"/>
    <property type="evidence" value="ECO:0007669"/>
    <property type="project" value="TreeGrafter"/>
</dbReference>
<dbReference type="Gene3D" id="3.30.460.10">
    <property type="entry name" value="Beta Polymerase, domain 2"/>
    <property type="match status" value="1"/>
</dbReference>
<feature type="compositionally biased region" description="Low complexity" evidence="1">
    <location>
        <begin position="826"/>
        <end position="844"/>
    </location>
</feature>
<dbReference type="SUPFAM" id="SSF81631">
    <property type="entry name" value="PAP/OAS1 substrate-binding domain"/>
    <property type="match status" value="1"/>
</dbReference>
<dbReference type="RefSeq" id="XP_005846091.1">
    <property type="nucleotide sequence ID" value="XM_005846029.1"/>
</dbReference>
<dbReference type="SUPFAM" id="SSF50998">
    <property type="entry name" value="Quinoprotein alcohol dehydrogenase-like"/>
    <property type="match status" value="1"/>
</dbReference>
<dbReference type="OMA" id="VYQNSHS"/>
<feature type="compositionally biased region" description="Low complexity" evidence="1">
    <location>
        <begin position="373"/>
        <end position="383"/>
    </location>
</feature>
<dbReference type="EMBL" id="GL433849">
    <property type="protein sequence ID" value="EFN53989.1"/>
    <property type="molecule type" value="Genomic_DNA"/>
</dbReference>
<feature type="compositionally biased region" description="Pro residues" evidence="1">
    <location>
        <begin position="707"/>
        <end position="733"/>
    </location>
</feature>